<feature type="transmembrane region" description="Helical" evidence="7">
    <location>
        <begin position="131"/>
        <end position="154"/>
    </location>
</feature>
<evidence type="ECO:0000256" key="5">
    <source>
        <dbReference type="ARBA" id="ARBA00022989"/>
    </source>
</evidence>
<keyword evidence="11" id="KW-1185">Reference proteome</keyword>
<dbReference type="InterPro" id="IPR011066">
    <property type="entry name" value="MscS_channel_C_sf"/>
</dbReference>
<dbReference type="InterPro" id="IPR011014">
    <property type="entry name" value="MscS_channel_TM-2"/>
</dbReference>
<dbReference type="InterPro" id="IPR023408">
    <property type="entry name" value="MscS_beta-dom_sf"/>
</dbReference>
<keyword evidence="6 7" id="KW-0472">Membrane</keyword>
<dbReference type="GO" id="GO:0005886">
    <property type="term" value="C:plasma membrane"/>
    <property type="evidence" value="ECO:0007669"/>
    <property type="project" value="UniProtKB-SubCell"/>
</dbReference>
<evidence type="ECO:0000313" key="10">
    <source>
        <dbReference type="EMBL" id="EYR64526.1"/>
    </source>
</evidence>
<feature type="domain" description="Mechanosensitive ion channel MscS C-terminal" evidence="9">
    <location>
        <begin position="224"/>
        <end position="307"/>
    </location>
</feature>
<comment type="similarity">
    <text evidence="2">Belongs to the MscS (TC 1.A.23) family.</text>
</comment>
<dbReference type="InterPro" id="IPR049278">
    <property type="entry name" value="MS_channel_C"/>
</dbReference>
<feature type="domain" description="Mechanosensitive ion channel MscS" evidence="8">
    <location>
        <begin position="152"/>
        <end position="216"/>
    </location>
</feature>
<comment type="caution">
    <text evidence="10">The sequence shown here is derived from an EMBL/GenBank/DDBJ whole genome shotgun (WGS) entry which is preliminary data.</text>
</comment>
<protein>
    <submittedName>
        <fullName evidence="10">Small-conductance mechanosensitive channel</fullName>
    </submittedName>
</protein>
<dbReference type="SUPFAM" id="SSF82861">
    <property type="entry name" value="Mechanosensitive channel protein MscS (YggB), transmembrane region"/>
    <property type="match status" value="1"/>
</dbReference>
<keyword evidence="3" id="KW-1003">Cell membrane</keyword>
<proteinExistence type="inferred from homology"/>
<evidence type="ECO:0000256" key="3">
    <source>
        <dbReference type="ARBA" id="ARBA00022475"/>
    </source>
</evidence>
<dbReference type="GO" id="GO:0008381">
    <property type="term" value="F:mechanosensitive monoatomic ion channel activity"/>
    <property type="evidence" value="ECO:0007669"/>
    <property type="project" value="InterPro"/>
</dbReference>
<dbReference type="PANTHER" id="PTHR30460:SF0">
    <property type="entry name" value="MODERATE CONDUCTANCE MECHANOSENSITIVE CHANNEL YBIO"/>
    <property type="match status" value="1"/>
</dbReference>
<feature type="transmembrane region" description="Helical" evidence="7">
    <location>
        <begin position="26"/>
        <end position="51"/>
    </location>
</feature>
<dbReference type="InterPro" id="IPR006685">
    <property type="entry name" value="MscS_channel_2nd"/>
</dbReference>
<gene>
    <name evidence="10" type="ORF">N866_09055</name>
</gene>
<dbReference type="SUPFAM" id="SSF50182">
    <property type="entry name" value="Sm-like ribonucleoproteins"/>
    <property type="match status" value="1"/>
</dbReference>
<dbReference type="Gene3D" id="1.10.287.1260">
    <property type="match status" value="1"/>
</dbReference>
<keyword evidence="4 7" id="KW-0812">Transmembrane</keyword>
<dbReference type="Proteomes" id="UP000019753">
    <property type="component" value="Unassembled WGS sequence"/>
</dbReference>
<dbReference type="Pfam" id="PF00924">
    <property type="entry name" value="MS_channel_2nd"/>
    <property type="match status" value="1"/>
</dbReference>
<evidence type="ECO:0000256" key="7">
    <source>
        <dbReference type="SAM" id="Phobius"/>
    </source>
</evidence>
<evidence type="ECO:0000259" key="8">
    <source>
        <dbReference type="Pfam" id="PF00924"/>
    </source>
</evidence>
<dbReference type="Gene3D" id="3.30.70.100">
    <property type="match status" value="1"/>
</dbReference>
<dbReference type="RefSeq" id="WP_052022366.1">
    <property type="nucleotide sequence ID" value="NZ_AXCW01000027.1"/>
</dbReference>
<dbReference type="InterPro" id="IPR045276">
    <property type="entry name" value="YbiO_bact"/>
</dbReference>
<evidence type="ECO:0000256" key="6">
    <source>
        <dbReference type="ARBA" id="ARBA00023136"/>
    </source>
</evidence>
<dbReference type="SUPFAM" id="SSF82689">
    <property type="entry name" value="Mechanosensitive channel protein MscS (YggB), C-terminal domain"/>
    <property type="match status" value="1"/>
</dbReference>
<evidence type="ECO:0000256" key="1">
    <source>
        <dbReference type="ARBA" id="ARBA00004651"/>
    </source>
</evidence>
<evidence type="ECO:0000259" key="9">
    <source>
        <dbReference type="Pfam" id="PF21082"/>
    </source>
</evidence>
<dbReference type="Pfam" id="PF21082">
    <property type="entry name" value="MS_channel_3rd"/>
    <property type="match status" value="1"/>
</dbReference>
<dbReference type="InterPro" id="IPR010920">
    <property type="entry name" value="LSM_dom_sf"/>
</dbReference>
<name>A0A021VTP0_9CELL</name>
<keyword evidence="5 7" id="KW-1133">Transmembrane helix</keyword>
<dbReference type="PANTHER" id="PTHR30460">
    <property type="entry name" value="MODERATE CONDUCTANCE MECHANOSENSITIVE CHANNEL YBIO"/>
    <property type="match status" value="1"/>
</dbReference>
<reference evidence="10 11" key="1">
    <citation type="submission" date="2014-01" db="EMBL/GenBank/DDBJ databases">
        <title>Actinotalea ferrariae CF5-4.</title>
        <authorList>
            <person name="Chen F."/>
            <person name="Li Y."/>
            <person name="Wang G."/>
        </authorList>
    </citation>
    <scope>NUCLEOTIDE SEQUENCE [LARGE SCALE GENOMIC DNA]</scope>
    <source>
        <strain evidence="10 11">CF5-4</strain>
    </source>
</reference>
<dbReference type="EMBL" id="AXCW01000027">
    <property type="protein sequence ID" value="EYR64526.1"/>
    <property type="molecule type" value="Genomic_DNA"/>
</dbReference>
<comment type="subcellular location">
    <subcellularLocation>
        <location evidence="1">Cell membrane</location>
        <topology evidence="1">Multi-pass membrane protein</topology>
    </subcellularLocation>
</comment>
<dbReference type="FunFam" id="2.30.30.60:FF:000001">
    <property type="entry name" value="MscS Mechanosensitive ion channel"/>
    <property type="match status" value="1"/>
</dbReference>
<dbReference type="Gene3D" id="2.30.30.60">
    <property type="match status" value="1"/>
</dbReference>
<evidence type="ECO:0000313" key="11">
    <source>
        <dbReference type="Proteomes" id="UP000019753"/>
    </source>
</evidence>
<evidence type="ECO:0000256" key="2">
    <source>
        <dbReference type="ARBA" id="ARBA00008017"/>
    </source>
</evidence>
<evidence type="ECO:0000256" key="4">
    <source>
        <dbReference type="ARBA" id="ARBA00022692"/>
    </source>
</evidence>
<feature type="transmembrane region" description="Helical" evidence="7">
    <location>
        <begin position="106"/>
        <end position="125"/>
    </location>
</feature>
<dbReference type="OrthoDB" id="4638917at2"/>
<dbReference type="AlphaFoldDB" id="A0A021VTP0"/>
<accession>A0A021VTP0</accession>
<organism evidence="10 11">
    <name type="scientific">Actinotalea ferrariae CF5-4</name>
    <dbReference type="NCBI Taxonomy" id="948458"/>
    <lineage>
        <taxon>Bacteria</taxon>
        <taxon>Bacillati</taxon>
        <taxon>Actinomycetota</taxon>
        <taxon>Actinomycetes</taxon>
        <taxon>Micrococcales</taxon>
        <taxon>Cellulomonadaceae</taxon>
        <taxon>Actinotalea</taxon>
    </lineage>
</organism>
<sequence>MRPIFVEPDPSPSPGLEDIREEGDQLLTWVLGAPLQSLVAVLVGVLLLAALRWTIARAVRSVIDGGARVRSHTRRLLMKTKVPVPGEDSDPLAVARRVQRAETMGSVLRSVAGIVVTILVVTALAEINDWNLGPLLASAGVVGVALGFGAQTLVKDFLAGIFMLVEDQYGVGDVVDLGEAIGTVEAVGLRVTQVRDLSGTLWYVRNGEILRVGNMTQGWSKALVEVTVPPDADVEHAAALLTRAAQEVAATRPAEVLGEPEVTGYESLSAESVMVRMTLKVAPAKQWAIQREVRARVRELFVEEGVGLALPRQMLVERAAPAATTPAKDDAGEG</sequence>